<evidence type="ECO:0000313" key="2">
    <source>
        <dbReference type="Proteomes" id="UP000823674"/>
    </source>
</evidence>
<accession>A0ABQ7KY62</accession>
<reference evidence="1 2" key="1">
    <citation type="submission" date="2021-03" db="EMBL/GenBank/DDBJ databases">
        <authorList>
            <person name="King G.J."/>
            <person name="Bancroft I."/>
            <person name="Baten A."/>
            <person name="Bloomfield J."/>
            <person name="Borpatragohain P."/>
            <person name="He Z."/>
            <person name="Irish N."/>
            <person name="Irwin J."/>
            <person name="Liu K."/>
            <person name="Mauleon R.P."/>
            <person name="Moore J."/>
            <person name="Morris R."/>
            <person name="Ostergaard L."/>
            <person name="Wang B."/>
            <person name="Wells R."/>
        </authorList>
    </citation>
    <scope>NUCLEOTIDE SEQUENCE [LARGE SCALE GENOMIC DNA]</scope>
    <source>
        <strain evidence="1">R-o-18</strain>
        <tissue evidence="1">Leaf</tissue>
    </source>
</reference>
<proteinExistence type="predicted"/>
<evidence type="ECO:0000313" key="1">
    <source>
        <dbReference type="EMBL" id="KAG5379247.1"/>
    </source>
</evidence>
<gene>
    <name evidence="1" type="primary">A07g505850.1_BraROA</name>
    <name evidence="1" type="ORF">IGI04_027089</name>
</gene>
<sequence>MIGIRRSVAELLHLVIVEQRHFLRGGEFRRPRTVANCGAIVLRLKMRFGQSPPTTTSIDVLMWIEIRVFECGSREEFVAGKSGGNVRSGRHCCFFRIDRSLTRSLAGL</sequence>
<dbReference type="Proteomes" id="UP000823674">
    <property type="component" value="Chromosome A07"/>
</dbReference>
<protein>
    <submittedName>
        <fullName evidence="1">Uncharacterized protein</fullName>
    </submittedName>
</protein>
<organism evidence="1 2">
    <name type="scientific">Brassica rapa subsp. trilocularis</name>
    <dbReference type="NCBI Taxonomy" id="1813537"/>
    <lineage>
        <taxon>Eukaryota</taxon>
        <taxon>Viridiplantae</taxon>
        <taxon>Streptophyta</taxon>
        <taxon>Embryophyta</taxon>
        <taxon>Tracheophyta</taxon>
        <taxon>Spermatophyta</taxon>
        <taxon>Magnoliopsida</taxon>
        <taxon>eudicotyledons</taxon>
        <taxon>Gunneridae</taxon>
        <taxon>Pentapetalae</taxon>
        <taxon>rosids</taxon>
        <taxon>malvids</taxon>
        <taxon>Brassicales</taxon>
        <taxon>Brassicaceae</taxon>
        <taxon>Brassiceae</taxon>
        <taxon>Brassica</taxon>
    </lineage>
</organism>
<comment type="caution">
    <text evidence="1">The sequence shown here is derived from an EMBL/GenBank/DDBJ whole genome shotgun (WGS) entry which is preliminary data.</text>
</comment>
<dbReference type="EMBL" id="JADBGQ010000009">
    <property type="protein sequence ID" value="KAG5379247.1"/>
    <property type="molecule type" value="Genomic_DNA"/>
</dbReference>
<name>A0ABQ7KY62_BRACM</name>
<keyword evidence="2" id="KW-1185">Reference proteome</keyword>